<keyword evidence="1" id="KW-0812">Transmembrane</keyword>
<keyword evidence="1" id="KW-1133">Transmembrane helix</keyword>
<keyword evidence="1" id="KW-0472">Membrane</keyword>
<evidence type="ECO:0000313" key="3">
    <source>
        <dbReference type="Proteomes" id="UP001626536"/>
    </source>
</evidence>
<dbReference type="Proteomes" id="UP001626536">
    <property type="component" value="Chromosome"/>
</dbReference>
<organism evidence="2 3">
    <name type="scientific">Methylocapsa polymorpha</name>
    <dbReference type="NCBI Taxonomy" id="3080828"/>
    <lineage>
        <taxon>Bacteria</taxon>
        <taxon>Pseudomonadati</taxon>
        <taxon>Pseudomonadota</taxon>
        <taxon>Alphaproteobacteria</taxon>
        <taxon>Hyphomicrobiales</taxon>
        <taxon>Beijerinckiaceae</taxon>
        <taxon>Methylocapsa</taxon>
    </lineage>
</organism>
<gene>
    <name evidence="2" type="ORF">RZS28_16340</name>
</gene>
<name>A0ABZ0HRB4_9HYPH</name>
<proteinExistence type="predicted"/>
<feature type="transmembrane region" description="Helical" evidence="1">
    <location>
        <begin position="52"/>
        <end position="70"/>
    </location>
</feature>
<protein>
    <recommendedName>
        <fullName evidence="4">Transposase</fullName>
    </recommendedName>
</protein>
<keyword evidence="3" id="KW-1185">Reference proteome</keyword>
<evidence type="ECO:0008006" key="4">
    <source>
        <dbReference type="Google" id="ProtNLM"/>
    </source>
</evidence>
<dbReference type="EMBL" id="CP136862">
    <property type="protein sequence ID" value="WOJ89346.1"/>
    <property type="molecule type" value="Genomic_DNA"/>
</dbReference>
<evidence type="ECO:0000313" key="2">
    <source>
        <dbReference type="EMBL" id="WOJ89346.1"/>
    </source>
</evidence>
<dbReference type="RefSeq" id="WP_407338789.1">
    <property type="nucleotide sequence ID" value="NZ_CP136862.1"/>
</dbReference>
<evidence type="ECO:0000256" key="1">
    <source>
        <dbReference type="SAM" id="Phobius"/>
    </source>
</evidence>
<sequence length="74" mass="8511">MLANFPSQQRLSSIMSRTYERIGRMARRLFAAIKMRAGLLSLRAAKKDTAKLWRALLVYGLILWVGRYAGPDKR</sequence>
<accession>A0ABZ0HRB4</accession>
<reference evidence="2 3" key="1">
    <citation type="submission" date="2023-10" db="EMBL/GenBank/DDBJ databases">
        <title>Novel methanotroph of the genus Methylocapsa from a subarctic wetland.</title>
        <authorList>
            <person name="Belova S.E."/>
            <person name="Oshkin I.Y."/>
            <person name="Miroshnikov K."/>
            <person name="Dedysh S.N."/>
        </authorList>
    </citation>
    <scope>NUCLEOTIDE SEQUENCE [LARGE SCALE GENOMIC DNA]</scope>
    <source>
        <strain evidence="2 3">RX1</strain>
    </source>
</reference>